<feature type="region of interest" description="Disordered" evidence="1">
    <location>
        <begin position="1"/>
        <end position="42"/>
    </location>
</feature>
<protein>
    <submittedName>
        <fullName evidence="2">Uncharacterized protein</fullName>
    </submittedName>
</protein>
<name>A0A6G1PE25_CHAAH</name>
<evidence type="ECO:0000313" key="2">
    <source>
        <dbReference type="EMBL" id="KAF3688487.1"/>
    </source>
</evidence>
<organism evidence="2 3">
    <name type="scientific">Channa argus</name>
    <name type="common">Northern snakehead</name>
    <name type="synonym">Ophicephalus argus</name>
    <dbReference type="NCBI Taxonomy" id="215402"/>
    <lineage>
        <taxon>Eukaryota</taxon>
        <taxon>Metazoa</taxon>
        <taxon>Chordata</taxon>
        <taxon>Craniata</taxon>
        <taxon>Vertebrata</taxon>
        <taxon>Euteleostomi</taxon>
        <taxon>Actinopterygii</taxon>
        <taxon>Neopterygii</taxon>
        <taxon>Teleostei</taxon>
        <taxon>Neoteleostei</taxon>
        <taxon>Acanthomorphata</taxon>
        <taxon>Anabantaria</taxon>
        <taxon>Anabantiformes</taxon>
        <taxon>Channoidei</taxon>
        <taxon>Channidae</taxon>
        <taxon>Channa</taxon>
    </lineage>
</organism>
<proteinExistence type="predicted"/>
<evidence type="ECO:0000256" key="1">
    <source>
        <dbReference type="SAM" id="MobiDB-lite"/>
    </source>
</evidence>
<accession>A0A6G1PE25</accession>
<reference evidence="3" key="2">
    <citation type="submission" date="2019-02" db="EMBL/GenBank/DDBJ databases">
        <title>Opniocepnalus argus Var Kimnra genome.</title>
        <authorList>
            <person name="Zhou C."/>
            <person name="Xiao S."/>
        </authorList>
    </citation>
    <scope>NUCLEOTIDE SEQUENCE [LARGE SCALE GENOMIC DNA]</scope>
</reference>
<feature type="compositionally biased region" description="Polar residues" evidence="1">
    <location>
        <begin position="1"/>
        <end position="25"/>
    </location>
</feature>
<evidence type="ECO:0000313" key="3">
    <source>
        <dbReference type="Proteomes" id="UP000503349"/>
    </source>
</evidence>
<dbReference type="EMBL" id="CM015715">
    <property type="protein sequence ID" value="KAF3688487.1"/>
    <property type="molecule type" value="Genomic_DNA"/>
</dbReference>
<dbReference type="AlphaFoldDB" id="A0A6G1PE25"/>
<dbReference type="Proteomes" id="UP000503349">
    <property type="component" value="Chromosome 4"/>
</dbReference>
<keyword evidence="3" id="KW-1185">Reference proteome</keyword>
<reference evidence="2 3" key="1">
    <citation type="submission" date="2019-02" db="EMBL/GenBank/DDBJ databases">
        <title>Opniocepnalus argus genome.</title>
        <authorList>
            <person name="Zhou C."/>
            <person name="Xiao S."/>
        </authorList>
    </citation>
    <scope>NUCLEOTIDE SEQUENCE [LARGE SCALE GENOMIC DNA]</scope>
    <source>
        <strain evidence="2">OARG1902GOOAL</strain>
        <tissue evidence="2">Muscle</tissue>
    </source>
</reference>
<sequence length="64" mass="6962">MGTNSFTLTTHSQWQKQNKAQSPSTHSDKDAAAAGATSLMDEARQAHLNCSLMRKTSNQPTDQV</sequence>
<gene>
    <name evidence="2" type="ORF">EXN66_Car004159</name>
</gene>